<sequence length="141" mass="16185">MSQDTRAQWRKSRSVSLYLPRRPDAIPIPPSLANSPYLLSPDSIFRKKIRHPKSPMQKDDEWLRDLVPLVWLSDTEEEKAHSDDGDNEWETLRPNSSRRSTNPEIPPSPILRPWSSPPTPFYIPVDRRSLKSGSTSSQIAV</sequence>
<dbReference type="EMBL" id="MU267594">
    <property type="protein sequence ID" value="KAH7916021.1"/>
    <property type="molecule type" value="Genomic_DNA"/>
</dbReference>
<dbReference type="Proteomes" id="UP000790377">
    <property type="component" value="Unassembled WGS sequence"/>
</dbReference>
<name>A0ACB8ASU9_9AGAM</name>
<proteinExistence type="predicted"/>
<evidence type="ECO:0000313" key="2">
    <source>
        <dbReference type="Proteomes" id="UP000790377"/>
    </source>
</evidence>
<reference evidence="1" key="1">
    <citation type="journal article" date="2021" name="New Phytol.">
        <title>Evolutionary innovations through gain and loss of genes in the ectomycorrhizal Boletales.</title>
        <authorList>
            <person name="Wu G."/>
            <person name="Miyauchi S."/>
            <person name="Morin E."/>
            <person name="Kuo A."/>
            <person name="Drula E."/>
            <person name="Varga T."/>
            <person name="Kohler A."/>
            <person name="Feng B."/>
            <person name="Cao Y."/>
            <person name="Lipzen A."/>
            <person name="Daum C."/>
            <person name="Hundley H."/>
            <person name="Pangilinan J."/>
            <person name="Johnson J."/>
            <person name="Barry K."/>
            <person name="LaButti K."/>
            <person name="Ng V."/>
            <person name="Ahrendt S."/>
            <person name="Min B."/>
            <person name="Choi I.G."/>
            <person name="Park H."/>
            <person name="Plett J.M."/>
            <person name="Magnuson J."/>
            <person name="Spatafora J.W."/>
            <person name="Nagy L.G."/>
            <person name="Henrissat B."/>
            <person name="Grigoriev I.V."/>
            <person name="Yang Z.L."/>
            <person name="Xu J."/>
            <person name="Martin F.M."/>
        </authorList>
    </citation>
    <scope>NUCLEOTIDE SEQUENCE</scope>
    <source>
        <strain evidence="1">ATCC 28755</strain>
    </source>
</reference>
<keyword evidence="2" id="KW-1185">Reference proteome</keyword>
<protein>
    <submittedName>
        <fullName evidence="1">Uncharacterized protein</fullName>
    </submittedName>
</protein>
<organism evidence="1 2">
    <name type="scientific">Hygrophoropsis aurantiaca</name>
    <dbReference type="NCBI Taxonomy" id="72124"/>
    <lineage>
        <taxon>Eukaryota</taxon>
        <taxon>Fungi</taxon>
        <taxon>Dikarya</taxon>
        <taxon>Basidiomycota</taxon>
        <taxon>Agaricomycotina</taxon>
        <taxon>Agaricomycetes</taxon>
        <taxon>Agaricomycetidae</taxon>
        <taxon>Boletales</taxon>
        <taxon>Coniophorineae</taxon>
        <taxon>Hygrophoropsidaceae</taxon>
        <taxon>Hygrophoropsis</taxon>
    </lineage>
</organism>
<comment type="caution">
    <text evidence="1">The sequence shown here is derived from an EMBL/GenBank/DDBJ whole genome shotgun (WGS) entry which is preliminary data.</text>
</comment>
<accession>A0ACB8ASU9</accession>
<gene>
    <name evidence="1" type="ORF">BJ138DRAFT_1122164</name>
</gene>
<evidence type="ECO:0000313" key="1">
    <source>
        <dbReference type="EMBL" id="KAH7916021.1"/>
    </source>
</evidence>